<comment type="caution">
    <text evidence="2">The sequence shown here is derived from an EMBL/GenBank/DDBJ whole genome shotgun (WGS) entry which is preliminary data.</text>
</comment>
<organism evidence="2 3">
    <name type="scientific">Candidatus Electrothrix marina</name>
    <dbReference type="NCBI Taxonomy" id="1859130"/>
    <lineage>
        <taxon>Bacteria</taxon>
        <taxon>Pseudomonadati</taxon>
        <taxon>Thermodesulfobacteriota</taxon>
        <taxon>Desulfobulbia</taxon>
        <taxon>Desulfobulbales</taxon>
        <taxon>Desulfobulbaceae</taxon>
        <taxon>Candidatus Electrothrix</taxon>
    </lineage>
</organism>
<reference evidence="2 3" key="1">
    <citation type="submission" date="2017-01" db="EMBL/GenBank/DDBJ databases">
        <title>The cable genome- insights into the physiology and evolution of filamentous bacteria capable of sulfide oxidation via long distance electron transfer.</title>
        <authorList>
            <person name="Schreiber L."/>
            <person name="Bjerg J.T."/>
            <person name="Boggild A."/>
            <person name="Van De Vossenberg J."/>
            <person name="Meysman F."/>
            <person name="Nielsen L.P."/>
            <person name="Schramm A."/>
            <person name="Kjeldsen K.U."/>
        </authorList>
    </citation>
    <scope>NUCLEOTIDE SEQUENCE [LARGE SCALE GENOMIC DNA]</scope>
    <source>
        <strain evidence="2">A5</strain>
    </source>
</reference>
<dbReference type="SUPFAM" id="SSF159941">
    <property type="entry name" value="MM3350-like"/>
    <property type="match status" value="1"/>
</dbReference>
<feature type="region of interest" description="Disordered" evidence="1">
    <location>
        <begin position="44"/>
        <end position="63"/>
    </location>
</feature>
<accession>A0A444JFJ9</accession>
<proteinExistence type="predicted"/>
<dbReference type="Gene3D" id="3.10.290.30">
    <property type="entry name" value="MM3350-like"/>
    <property type="match status" value="1"/>
</dbReference>
<keyword evidence="3" id="KW-1185">Reference proteome</keyword>
<dbReference type="AlphaFoldDB" id="A0A444JFJ9"/>
<evidence type="ECO:0000256" key="1">
    <source>
        <dbReference type="SAM" id="MobiDB-lite"/>
    </source>
</evidence>
<evidence type="ECO:0000313" key="2">
    <source>
        <dbReference type="EMBL" id="RWX51876.1"/>
    </source>
</evidence>
<evidence type="ECO:0000313" key="3">
    <source>
        <dbReference type="Proteomes" id="UP000288892"/>
    </source>
</evidence>
<dbReference type="InterPro" id="IPR024047">
    <property type="entry name" value="MM3350-like_sf"/>
</dbReference>
<protein>
    <submittedName>
        <fullName evidence="2">PRiA4b ORF-3-like protein</fullName>
    </submittedName>
</protein>
<gene>
    <name evidence="2" type="ORF">VU01_10694</name>
</gene>
<dbReference type="Proteomes" id="UP000288892">
    <property type="component" value="Unassembled WGS sequence"/>
</dbReference>
<name>A0A444JFJ9_9BACT</name>
<dbReference type="EMBL" id="MTKS01000069">
    <property type="protein sequence ID" value="RWX51876.1"/>
    <property type="molecule type" value="Genomic_DNA"/>
</dbReference>
<sequence length="63" mass="7407">MKRDSFPIFRDRRTTWGKFDFGDDWWHQINVVSITEPVSAPKGKYPKIIKRKGDSPPQYPDVA</sequence>